<name>A0ABU8VS22_9BURK</name>
<dbReference type="PANTHER" id="PTHR32063">
    <property type="match status" value="1"/>
</dbReference>
<feature type="transmembrane region" description="Helical" evidence="1">
    <location>
        <begin position="970"/>
        <end position="992"/>
    </location>
</feature>
<feature type="transmembrane region" description="Helical" evidence="1">
    <location>
        <begin position="920"/>
        <end position="945"/>
    </location>
</feature>
<feature type="transmembrane region" description="Helical" evidence="1">
    <location>
        <begin position="869"/>
        <end position="887"/>
    </location>
</feature>
<gene>
    <name evidence="2" type="ORF">WKW80_00500</name>
</gene>
<comment type="caution">
    <text evidence="2">The sequence shown here is derived from an EMBL/GenBank/DDBJ whole genome shotgun (WGS) entry which is preliminary data.</text>
</comment>
<evidence type="ECO:0000313" key="2">
    <source>
        <dbReference type="EMBL" id="MEJ8820512.1"/>
    </source>
</evidence>
<feature type="transmembrane region" description="Helical" evidence="1">
    <location>
        <begin position="387"/>
        <end position="410"/>
    </location>
</feature>
<feature type="transmembrane region" description="Helical" evidence="1">
    <location>
        <begin position="463"/>
        <end position="486"/>
    </location>
</feature>
<dbReference type="Gene3D" id="3.30.2090.10">
    <property type="entry name" value="Multidrug efflux transporter AcrB TolC docking domain, DN and DC subdomains"/>
    <property type="match status" value="2"/>
</dbReference>
<keyword evidence="1" id="KW-0472">Membrane</keyword>
<feature type="transmembrane region" description="Helical" evidence="1">
    <location>
        <begin position="998"/>
        <end position="1024"/>
    </location>
</feature>
<dbReference type="SUPFAM" id="SSF82866">
    <property type="entry name" value="Multidrug efflux transporter AcrB transmembrane domain"/>
    <property type="match status" value="2"/>
</dbReference>
<accession>A0ABU8VS22</accession>
<protein>
    <submittedName>
        <fullName evidence="2">Efflux RND transporter permease subunit</fullName>
    </submittedName>
</protein>
<dbReference type="Gene3D" id="3.30.70.1430">
    <property type="entry name" value="Multidrug efflux transporter AcrB pore domain"/>
    <property type="match status" value="2"/>
</dbReference>
<dbReference type="PANTHER" id="PTHR32063:SF21">
    <property type="entry name" value="MULTIDRUG RESISTANCE PROTEIN MDTB"/>
    <property type="match status" value="1"/>
</dbReference>
<dbReference type="InterPro" id="IPR027463">
    <property type="entry name" value="AcrB_DN_DC_subdom"/>
</dbReference>
<proteinExistence type="predicted"/>
<keyword evidence="1" id="KW-1133">Transmembrane helix</keyword>
<feature type="transmembrane region" description="Helical" evidence="1">
    <location>
        <begin position="431"/>
        <end position="451"/>
    </location>
</feature>
<dbReference type="Gene3D" id="3.30.70.1440">
    <property type="entry name" value="Multidrug efflux transporter AcrB pore domain"/>
    <property type="match status" value="1"/>
</dbReference>
<dbReference type="Gene3D" id="1.20.1640.10">
    <property type="entry name" value="Multidrug efflux transporter AcrB transmembrane domain"/>
    <property type="match status" value="2"/>
</dbReference>
<evidence type="ECO:0000256" key="1">
    <source>
        <dbReference type="SAM" id="Phobius"/>
    </source>
</evidence>
<feature type="transmembrane region" description="Helical" evidence="1">
    <location>
        <begin position="12"/>
        <end position="32"/>
    </location>
</feature>
<dbReference type="Proteomes" id="UP001363010">
    <property type="component" value="Unassembled WGS sequence"/>
</dbReference>
<dbReference type="SUPFAM" id="SSF82693">
    <property type="entry name" value="Multidrug efflux transporter AcrB pore domain, PN1, PN2, PC1 and PC2 subdomains"/>
    <property type="match status" value="3"/>
</dbReference>
<dbReference type="EMBL" id="JBBKZV010000001">
    <property type="protein sequence ID" value="MEJ8820512.1"/>
    <property type="molecule type" value="Genomic_DNA"/>
</dbReference>
<dbReference type="Gene3D" id="3.30.70.1320">
    <property type="entry name" value="Multidrug efflux transporter AcrB pore domain like"/>
    <property type="match status" value="1"/>
</dbReference>
<evidence type="ECO:0000313" key="3">
    <source>
        <dbReference type="Proteomes" id="UP001363010"/>
    </source>
</evidence>
<reference evidence="2 3" key="1">
    <citation type="submission" date="2024-03" db="EMBL/GenBank/DDBJ databases">
        <title>Novel species of the genus Variovorax.</title>
        <authorList>
            <person name="Liu Q."/>
            <person name="Xin Y.-H."/>
        </authorList>
    </citation>
    <scope>NUCLEOTIDE SEQUENCE [LARGE SCALE GENOMIC DNA]</scope>
    <source>
        <strain evidence="2 3">KACC 18501</strain>
    </source>
</reference>
<sequence length="1049" mass="112830">MNISELCIRRPAMTVLLSAAVVVIGIFAYFSIPVAALPSYNTPVINVNAQLPGASPDTMASSVALPLEKQFSTIPGLQTISSTNTQGVSSLTLEFVSTRDIDAAAVDVQAALLRAQRQLPAELTQMPSYRKVNPADAPVLFISLQSESMNPTELNDYAENLISPTLSTIDGVAQVAVYGRKAFAVRIKADANLLNARNITLDELANAVRLANANTPVGVLDGPRQTLTIQANEQMLKAADFARVIVGQRNGAPVRLDEVATIEDSFESVKTASSYNGNDSITLAVQRQPNANTVQVVDAVRALLPRFKAELPQSVQIDMVNDRSLSIREAVHDVQVTLIGTILLVVLVIFLFLHRLVATLIPAATIPISLIGAVALLYAFGYSLDNVSLLGITLAVGLVVDDAIVVLENIMRYVEKGMPPMAAALRGAREVGFTIVSISISLVAVFIPIFFMPGVIGLLFHEFAVVVALAVLVSAVVSLTLVPMLASRLLKQVKREPHALDHEEEHPEPGTAVGRAFERLYRAVHGGYLRSLDWTLKHRPVMLALAGLTFVVTAWLFVTIPKGFFPEEDIGQIQITTEASEDISFTAMKTLQARVSDALQADPNVAYVTSFVGVGGPTATQNAGRLFAVLKPRGQRMKMPQVLEGLRKRFREVPGIAVYMRPVQNLQLGGRQSKARYQYTLQSVSAGAMSEWAGKMMERMRADTDFRDVTSDSQNRGLQATLDIDRDKAGVLGVQVGDLRTALYNAYGDRQIGSIYGASNTYQVILSASDNDRQFEQDISRLSVRNKAGQLIPLTAFTTVRRTIGPTAVNHQGQLQAITLSFNLAPDVPLGNATSKIDQFKQDIKMPESIITSYGGDAAVFQSSQGSQAVLLILAVLVIYVLLGVLYESYIHPLTILAGLPSAAVGALLSLKLFGFDLTLIATIGILLLIGIVKKNAIMLIDFALEAQRSEGMKPVEAIREACRLRFRPILMTTLAALMGALPLALGLGAGAELRQPLGVAVVGGLIFSQVITLYITPAIYLALDRYSGSGPLLVLPGEPPSPATAQST</sequence>
<dbReference type="PRINTS" id="PR00702">
    <property type="entry name" value="ACRIFLAVINRP"/>
</dbReference>
<keyword evidence="1" id="KW-0812">Transmembrane</keyword>
<dbReference type="RefSeq" id="WP_340361573.1">
    <property type="nucleotide sequence ID" value="NZ_JBBKZV010000001.1"/>
</dbReference>
<keyword evidence="3" id="KW-1185">Reference proteome</keyword>
<dbReference type="InterPro" id="IPR001036">
    <property type="entry name" value="Acrflvin-R"/>
</dbReference>
<feature type="transmembrane region" description="Helical" evidence="1">
    <location>
        <begin position="334"/>
        <end position="353"/>
    </location>
</feature>
<organism evidence="2 3">
    <name type="scientific">Variovorax humicola</name>
    <dbReference type="NCBI Taxonomy" id="1769758"/>
    <lineage>
        <taxon>Bacteria</taxon>
        <taxon>Pseudomonadati</taxon>
        <taxon>Pseudomonadota</taxon>
        <taxon>Betaproteobacteria</taxon>
        <taxon>Burkholderiales</taxon>
        <taxon>Comamonadaceae</taxon>
        <taxon>Variovorax</taxon>
    </lineage>
</organism>
<feature type="transmembrane region" description="Helical" evidence="1">
    <location>
        <begin position="360"/>
        <end position="381"/>
    </location>
</feature>
<feature type="transmembrane region" description="Helical" evidence="1">
    <location>
        <begin position="540"/>
        <end position="558"/>
    </location>
</feature>
<dbReference type="Pfam" id="PF00873">
    <property type="entry name" value="ACR_tran"/>
    <property type="match status" value="1"/>
</dbReference>
<dbReference type="SUPFAM" id="SSF82714">
    <property type="entry name" value="Multidrug efflux transporter AcrB TolC docking domain, DN and DC subdomains"/>
    <property type="match status" value="2"/>
</dbReference>